<keyword evidence="4" id="KW-0812">Transmembrane</keyword>
<reference evidence="7" key="2">
    <citation type="journal article" date="2021" name="PeerJ">
        <title>Extensive microbial diversity within the chicken gut microbiome revealed by metagenomics and culture.</title>
        <authorList>
            <person name="Gilroy R."/>
            <person name="Ravi A."/>
            <person name="Getino M."/>
            <person name="Pursley I."/>
            <person name="Horton D.L."/>
            <person name="Alikhan N.F."/>
            <person name="Baker D."/>
            <person name="Gharbi K."/>
            <person name="Hall N."/>
            <person name="Watson M."/>
            <person name="Adriaenssens E.M."/>
            <person name="Foster-Nyarko E."/>
            <person name="Jarju S."/>
            <person name="Secka A."/>
            <person name="Antonio M."/>
            <person name="Oren A."/>
            <person name="Chaudhuri R.R."/>
            <person name="La Ragione R."/>
            <person name="Hildebrand F."/>
            <person name="Pallen M.J."/>
        </authorList>
    </citation>
    <scope>NUCLEOTIDE SEQUENCE</scope>
    <source>
        <strain evidence="7">B1-15692</strain>
    </source>
</reference>
<dbReference type="Proteomes" id="UP000823660">
    <property type="component" value="Unassembled WGS sequence"/>
</dbReference>
<evidence type="ECO:0000256" key="3">
    <source>
        <dbReference type="ARBA" id="ARBA00022679"/>
    </source>
</evidence>
<evidence type="ECO:0000313" key="7">
    <source>
        <dbReference type="EMBL" id="MBO8467416.1"/>
    </source>
</evidence>
<dbReference type="InterPro" id="IPR008166">
    <property type="entry name" value="Glyco_transf_92"/>
</dbReference>
<dbReference type="PANTHER" id="PTHR21461:SF69">
    <property type="entry name" value="GLYCOSYLTRANSFERASE FAMILY 92 PROTEIN"/>
    <property type="match status" value="1"/>
</dbReference>
<dbReference type="GO" id="GO:0005737">
    <property type="term" value="C:cytoplasm"/>
    <property type="evidence" value="ECO:0007669"/>
    <property type="project" value="TreeGrafter"/>
</dbReference>
<evidence type="ECO:0000256" key="2">
    <source>
        <dbReference type="ARBA" id="ARBA00022676"/>
    </source>
</evidence>
<comment type="subcellular location">
    <subcellularLocation>
        <location evidence="1">Membrane</location>
        <topology evidence="1">Single-pass membrane protein</topology>
    </subcellularLocation>
</comment>
<accession>A0A9D9NBI4</accession>
<dbReference type="EMBL" id="JADIMH010000036">
    <property type="protein sequence ID" value="MBO8467416.1"/>
    <property type="molecule type" value="Genomic_DNA"/>
</dbReference>
<evidence type="ECO:0000256" key="5">
    <source>
        <dbReference type="ARBA" id="ARBA00022989"/>
    </source>
</evidence>
<dbReference type="InterPro" id="IPR029044">
    <property type="entry name" value="Nucleotide-diphossugar_trans"/>
</dbReference>
<sequence length="298" mass="34698">MNKVFAEIIAGIIPNKMERNRWRGILRYGLFNAARLKHMLKRDHTQPKYYLAVCAIAKNEGQYFKEWIEWHRSKGVEKFYIYDNGSTDSTKEELAPYIDSGLVEYTFFPGQKQQLAAYDDCFERHRLEARWIAVIDLDEFIVPVKDSTIPDFLHRMEKFSAVEINWLVYGSGGAKTKEPGGVMERFRKHSLSEHRLNTHVKSIVDPRRVCTMVGCHEAARISGQSVDSHGVPIKKGFRDRKPQQDVIRINHYAVKSYEEFLAKRARGRARINTLRDFSYFDQYDLNDIEDEPVGSITI</sequence>
<evidence type="ECO:0000256" key="4">
    <source>
        <dbReference type="ARBA" id="ARBA00022692"/>
    </source>
</evidence>
<evidence type="ECO:0000313" key="8">
    <source>
        <dbReference type="Proteomes" id="UP000823660"/>
    </source>
</evidence>
<comment type="caution">
    <text evidence="7">The sequence shown here is derived from an EMBL/GenBank/DDBJ whole genome shotgun (WGS) entry which is preliminary data.</text>
</comment>
<keyword evidence="5" id="KW-1133">Transmembrane helix</keyword>
<organism evidence="7 8">
    <name type="scientific">Candidatus Cryptobacteroides faecipullorum</name>
    <dbReference type="NCBI Taxonomy" id="2840764"/>
    <lineage>
        <taxon>Bacteria</taxon>
        <taxon>Pseudomonadati</taxon>
        <taxon>Bacteroidota</taxon>
        <taxon>Bacteroidia</taxon>
        <taxon>Bacteroidales</taxon>
        <taxon>Candidatus Cryptobacteroides</taxon>
    </lineage>
</organism>
<name>A0A9D9NBI4_9BACT</name>
<reference evidence="7" key="1">
    <citation type="submission" date="2020-10" db="EMBL/GenBank/DDBJ databases">
        <authorList>
            <person name="Gilroy R."/>
        </authorList>
    </citation>
    <scope>NUCLEOTIDE SEQUENCE</scope>
    <source>
        <strain evidence="7">B1-15692</strain>
    </source>
</reference>
<dbReference type="AlphaFoldDB" id="A0A9D9NBI4"/>
<protein>
    <submittedName>
        <fullName evidence="7">Glycosyltransferase family 92 protein</fullName>
    </submittedName>
</protein>
<evidence type="ECO:0000256" key="6">
    <source>
        <dbReference type="ARBA" id="ARBA00023136"/>
    </source>
</evidence>
<keyword evidence="3" id="KW-0808">Transferase</keyword>
<dbReference type="GO" id="GO:0016757">
    <property type="term" value="F:glycosyltransferase activity"/>
    <property type="evidence" value="ECO:0007669"/>
    <property type="project" value="UniProtKB-KW"/>
</dbReference>
<evidence type="ECO:0000256" key="1">
    <source>
        <dbReference type="ARBA" id="ARBA00004167"/>
    </source>
</evidence>
<gene>
    <name evidence="7" type="ORF">IAB99_06600</name>
</gene>
<keyword evidence="6" id="KW-0472">Membrane</keyword>
<proteinExistence type="predicted"/>
<dbReference type="SUPFAM" id="SSF53448">
    <property type="entry name" value="Nucleotide-diphospho-sugar transferases"/>
    <property type="match status" value="1"/>
</dbReference>
<dbReference type="Pfam" id="PF01697">
    <property type="entry name" value="Glyco_transf_92"/>
    <property type="match status" value="1"/>
</dbReference>
<keyword evidence="2" id="KW-0328">Glycosyltransferase</keyword>
<dbReference type="GO" id="GO:0016020">
    <property type="term" value="C:membrane"/>
    <property type="evidence" value="ECO:0007669"/>
    <property type="project" value="UniProtKB-SubCell"/>
</dbReference>
<dbReference type="PANTHER" id="PTHR21461">
    <property type="entry name" value="GLYCOSYLTRANSFERASE FAMILY 92 PROTEIN"/>
    <property type="match status" value="1"/>
</dbReference>